<proteinExistence type="predicted"/>
<dbReference type="HOGENOM" id="CLU_122894_1_1_9"/>
<gene>
    <name evidence="2" type="ORF">DesyoDRAFT_5260</name>
</gene>
<keyword evidence="3" id="KW-1185">Reference proteome</keyword>
<dbReference type="InterPro" id="IPR010359">
    <property type="entry name" value="IrrE_HExxH"/>
</dbReference>
<dbReference type="Gene3D" id="1.10.10.2910">
    <property type="match status" value="1"/>
</dbReference>
<dbReference type="EMBL" id="CM001441">
    <property type="protein sequence ID" value="EHQ92189.1"/>
    <property type="molecule type" value="Genomic_DNA"/>
</dbReference>
<feature type="domain" description="IrrE N-terminal-like" evidence="1">
    <location>
        <begin position="23"/>
        <end position="138"/>
    </location>
</feature>
<accession>H5Y0D3</accession>
<reference evidence="2 3" key="1">
    <citation type="submission" date="2011-11" db="EMBL/GenBank/DDBJ databases">
        <title>The Noncontiguous Finished genome of Desulfosporosinus youngiae DSM 17734.</title>
        <authorList>
            <consortium name="US DOE Joint Genome Institute (JGI-PGF)"/>
            <person name="Lucas S."/>
            <person name="Han J."/>
            <person name="Lapidus A."/>
            <person name="Cheng J.-F."/>
            <person name="Goodwin L."/>
            <person name="Pitluck S."/>
            <person name="Peters L."/>
            <person name="Ovchinnikova G."/>
            <person name="Lu M."/>
            <person name="Land M.L."/>
            <person name="Hauser L."/>
            <person name="Pester M."/>
            <person name="Spring S."/>
            <person name="Ollivier B."/>
            <person name="Rattei T."/>
            <person name="Klenk H.-P."/>
            <person name="Wagner M."/>
            <person name="Loy A."/>
            <person name="Woyke T.J."/>
        </authorList>
    </citation>
    <scope>NUCLEOTIDE SEQUENCE [LARGE SCALE GENOMIC DNA]</scope>
    <source>
        <strain evidence="2 3">DSM 17734</strain>
    </source>
</reference>
<dbReference type="Proteomes" id="UP000005104">
    <property type="component" value="Chromosome"/>
</dbReference>
<dbReference type="STRING" id="768710.DesyoDRAFT_5260"/>
<organism evidence="2 3">
    <name type="scientific">Desulfosporosinus youngiae DSM 17734</name>
    <dbReference type="NCBI Taxonomy" id="768710"/>
    <lineage>
        <taxon>Bacteria</taxon>
        <taxon>Bacillati</taxon>
        <taxon>Bacillota</taxon>
        <taxon>Clostridia</taxon>
        <taxon>Eubacteriales</taxon>
        <taxon>Desulfitobacteriaceae</taxon>
        <taxon>Desulfosporosinus</taxon>
    </lineage>
</organism>
<dbReference type="PANTHER" id="PTHR43236:SF2">
    <property type="entry name" value="BLL0069 PROTEIN"/>
    <property type="match status" value="1"/>
</dbReference>
<sequence>MDIKEKVDKLTRRYHTNEPFEIAERKNIPIIIEPLGDIWGYCHSYKRMQIIHLNSELDYIDQRFSCAHELAHIILHPRINTGFLRMHTFFSVERIEREANCFAVELLIPDSMIRSYEHISRSIYEMASICGVPEELADLKKIENQRTKFFYPFP</sequence>
<dbReference type="OrthoDB" id="9816277at2"/>
<dbReference type="Pfam" id="PF06114">
    <property type="entry name" value="Peptidase_M78"/>
    <property type="match status" value="1"/>
</dbReference>
<dbReference type="eggNOG" id="COG2856">
    <property type="taxonomic scope" value="Bacteria"/>
</dbReference>
<dbReference type="RefSeq" id="WP_007787465.1">
    <property type="nucleotide sequence ID" value="NZ_CM001441.1"/>
</dbReference>
<evidence type="ECO:0000313" key="3">
    <source>
        <dbReference type="Proteomes" id="UP000005104"/>
    </source>
</evidence>
<name>H5Y0D3_9FIRM</name>
<protein>
    <submittedName>
        <fullName evidence="2">Putative Zn peptidase</fullName>
    </submittedName>
</protein>
<dbReference type="PANTHER" id="PTHR43236">
    <property type="entry name" value="ANTITOXIN HIGA1"/>
    <property type="match status" value="1"/>
</dbReference>
<evidence type="ECO:0000313" key="2">
    <source>
        <dbReference type="EMBL" id="EHQ92189.1"/>
    </source>
</evidence>
<evidence type="ECO:0000259" key="1">
    <source>
        <dbReference type="Pfam" id="PF06114"/>
    </source>
</evidence>
<dbReference type="AlphaFoldDB" id="H5Y0D3"/>
<dbReference type="InterPro" id="IPR052345">
    <property type="entry name" value="Rad_response_metalloprotease"/>
</dbReference>